<comment type="caution">
    <text evidence="2">The sequence shown here is derived from an EMBL/GenBank/DDBJ whole genome shotgun (WGS) entry which is preliminary data.</text>
</comment>
<gene>
    <name evidence="2" type="ORF">KIW84_043986</name>
</gene>
<organism evidence="2 3">
    <name type="scientific">Pisum sativum</name>
    <name type="common">Garden pea</name>
    <name type="synonym">Lathyrus oleraceus</name>
    <dbReference type="NCBI Taxonomy" id="3888"/>
    <lineage>
        <taxon>Eukaryota</taxon>
        <taxon>Viridiplantae</taxon>
        <taxon>Streptophyta</taxon>
        <taxon>Embryophyta</taxon>
        <taxon>Tracheophyta</taxon>
        <taxon>Spermatophyta</taxon>
        <taxon>Magnoliopsida</taxon>
        <taxon>eudicotyledons</taxon>
        <taxon>Gunneridae</taxon>
        <taxon>Pentapetalae</taxon>
        <taxon>rosids</taxon>
        <taxon>fabids</taxon>
        <taxon>Fabales</taxon>
        <taxon>Fabaceae</taxon>
        <taxon>Papilionoideae</taxon>
        <taxon>50 kb inversion clade</taxon>
        <taxon>NPAAA clade</taxon>
        <taxon>Hologalegina</taxon>
        <taxon>IRL clade</taxon>
        <taxon>Fabeae</taxon>
        <taxon>Lathyrus</taxon>
    </lineage>
</organism>
<feature type="transmembrane region" description="Helical" evidence="1">
    <location>
        <begin position="92"/>
        <end position="117"/>
    </location>
</feature>
<keyword evidence="1" id="KW-1133">Transmembrane helix</keyword>
<accession>A0A9D4XGL4</accession>
<evidence type="ECO:0000313" key="2">
    <source>
        <dbReference type="EMBL" id="KAI5420018.1"/>
    </source>
</evidence>
<proteinExistence type="predicted"/>
<evidence type="ECO:0000256" key="1">
    <source>
        <dbReference type="SAM" id="Phobius"/>
    </source>
</evidence>
<dbReference type="Gramene" id="Psat04G0398600-T2">
    <property type="protein sequence ID" value="KAI5420018.1"/>
    <property type="gene ID" value="KIW84_043986"/>
</dbReference>
<dbReference type="Proteomes" id="UP001058974">
    <property type="component" value="Chromosome 4"/>
</dbReference>
<dbReference type="AlphaFoldDB" id="A0A9D4XGL4"/>
<keyword evidence="1" id="KW-0812">Transmembrane</keyword>
<feature type="transmembrane region" description="Helical" evidence="1">
    <location>
        <begin position="178"/>
        <end position="202"/>
    </location>
</feature>
<sequence length="223" mass="24739">MVSISNSILVASSLYSPSLLPRTHKLSFSTTFSNQIPAFLPHHYRINSQRGFSSVCFFNARDDSDTKLQNKDSRSEWPILRRWEVPWEWQTVSLTSLACGLGFVLTGLVEATALPYLGIRPDALTLDEKAELLFLDQGITTAAVLGIIYSVFSTYQPLPEGFFKYDLREPFNLQKGWLLWAGVGLVGALVSIGLTGVAVSFFSGETPQREVNSLFLIIPGQIC</sequence>
<evidence type="ECO:0000313" key="3">
    <source>
        <dbReference type="Proteomes" id="UP001058974"/>
    </source>
</evidence>
<protein>
    <submittedName>
        <fullName evidence="2">Uncharacterized protein</fullName>
    </submittedName>
</protein>
<feature type="transmembrane region" description="Helical" evidence="1">
    <location>
        <begin position="138"/>
        <end position="158"/>
    </location>
</feature>
<keyword evidence="1" id="KW-0472">Membrane</keyword>
<dbReference type="EMBL" id="JAMSHJ010000004">
    <property type="protein sequence ID" value="KAI5420018.1"/>
    <property type="molecule type" value="Genomic_DNA"/>
</dbReference>
<dbReference type="PANTHER" id="PTHR43592:SF15">
    <property type="entry name" value="CAAX AMINO TERMINAL PROTEASE FAMILY PROTEIN"/>
    <property type="match status" value="1"/>
</dbReference>
<dbReference type="PANTHER" id="PTHR43592">
    <property type="entry name" value="CAAX AMINO TERMINAL PROTEASE"/>
    <property type="match status" value="1"/>
</dbReference>
<reference evidence="2 3" key="1">
    <citation type="journal article" date="2022" name="Nat. Genet.">
        <title>Improved pea reference genome and pan-genome highlight genomic features and evolutionary characteristics.</title>
        <authorList>
            <person name="Yang T."/>
            <person name="Liu R."/>
            <person name="Luo Y."/>
            <person name="Hu S."/>
            <person name="Wang D."/>
            <person name="Wang C."/>
            <person name="Pandey M.K."/>
            <person name="Ge S."/>
            <person name="Xu Q."/>
            <person name="Li N."/>
            <person name="Li G."/>
            <person name="Huang Y."/>
            <person name="Saxena R.K."/>
            <person name="Ji Y."/>
            <person name="Li M."/>
            <person name="Yan X."/>
            <person name="He Y."/>
            <person name="Liu Y."/>
            <person name="Wang X."/>
            <person name="Xiang C."/>
            <person name="Varshney R.K."/>
            <person name="Ding H."/>
            <person name="Gao S."/>
            <person name="Zong X."/>
        </authorList>
    </citation>
    <scope>NUCLEOTIDE SEQUENCE [LARGE SCALE GENOMIC DNA]</scope>
    <source>
        <strain evidence="2 3">cv. Zhongwan 6</strain>
    </source>
</reference>
<name>A0A9D4XGL4_PEA</name>
<keyword evidence="3" id="KW-1185">Reference proteome</keyword>